<sequence length="202" mass="22452">MGKKKKKIEKSAAEIALLVENVMVELEVVAEEDAELNRQSKPAINKLKKLPLLTEFPIHLDQYDRKEQLKKSGLGKAIMFLSKSDEETTSNRKLAKDLVDKGVSAVVYLAVECTKSFKFLGAFPVLLEMGVLSVFSLESMSSLDMEGLCALGDGHLLNFLLNTSTGELTDRKKVALRKELRMLSQAARDVGPIREAKDKLEK</sequence>
<organism evidence="3 4">
    <name type="scientific">Lactuca saligna</name>
    <name type="common">Willowleaf lettuce</name>
    <dbReference type="NCBI Taxonomy" id="75948"/>
    <lineage>
        <taxon>Eukaryota</taxon>
        <taxon>Viridiplantae</taxon>
        <taxon>Streptophyta</taxon>
        <taxon>Embryophyta</taxon>
        <taxon>Tracheophyta</taxon>
        <taxon>Spermatophyta</taxon>
        <taxon>Magnoliopsida</taxon>
        <taxon>eudicotyledons</taxon>
        <taxon>Gunneridae</taxon>
        <taxon>Pentapetalae</taxon>
        <taxon>asterids</taxon>
        <taxon>campanulids</taxon>
        <taxon>Asterales</taxon>
        <taxon>Asteraceae</taxon>
        <taxon>Cichorioideae</taxon>
        <taxon>Cichorieae</taxon>
        <taxon>Lactucinae</taxon>
        <taxon>Lactuca</taxon>
    </lineage>
</organism>
<dbReference type="EMBL" id="OX465085">
    <property type="protein sequence ID" value="CAI9301326.1"/>
    <property type="molecule type" value="Genomic_DNA"/>
</dbReference>
<protein>
    <recommendedName>
        <fullName evidence="2">TFIIS N-terminal domain-containing protein</fullName>
    </recommendedName>
</protein>
<keyword evidence="1" id="KW-0539">Nucleus</keyword>
<reference evidence="3" key="1">
    <citation type="submission" date="2023-04" db="EMBL/GenBank/DDBJ databases">
        <authorList>
            <person name="Vijverberg K."/>
            <person name="Xiong W."/>
            <person name="Schranz E."/>
        </authorList>
    </citation>
    <scope>NUCLEOTIDE SEQUENCE</scope>
</reference>
<dbReference type="GO" id="GO:0032784">
    <property type="term" value="P:regulation of DNA-templated transcription elongation"/>
    <property type="evidence" value="ECO:0007669"/>
    <property type="project" value="InterPro"/>
</dbReference>
<evidence type="ECO:0000313" key="3">
    <source>
        <dbReference type="EMBL" id="CAI9301326.1"/>
    </source>
</evidence>
<comment type="subcellular location">
    <subcellularLocation>
        <location evidence="1">Nucleus</location>
    </subcellularLocation>
</comment>
<dbReference type="AlphaFoldDB" id="A0AA35ZYS9"/>
<accession>A0AA35ZYS9</accession>
<dbReference type="Gene3D" id="1.20.930.10">
    <property type="entry name" value="Conserved domain common to transcription factors TFIIS, elongin A, CRSP70"/>
    <property type="match status" value="2"/>
</dbReference>
<dbReference type="PROSITE" id="PS51319">
    <property type="entry name" value="TFIIS_N"/>
    <property type="match status" value="1"/>
</dbReference>
<dbReference type="GO" id="GO:0009742">
    <property type="term" value="P:brassinosteroid mediated signaling pathway"/>
    <property type="evidence" value="ECO:0007669"/>
    <property type="project" value="InterPro"/>
</dbReference>
<dbReference type="InterPro" id="IPR044204">
    <property type="entry name" value="IWS1/2"/>
</dbReference>
<proteinExistence type="predicted"/>
<feature type="domain" description="TFIIS N-terminal" evidence="2">
    <location>
        <begin position="24"/>
        <end position="109"/>
    </location>
</feature>
<evidence type="ECO:0000259" key="2">
    <source>
        <dbReference type="PROSITE" id="PS51319"/>
    </source>
</evidence>
<dbReference type="GO" id="GO:0005634">
    <property type="term" value="C:nucleus"/>
    <property type="evidence" value="ECO:0007669"/>
    <property type="project" value="UniProtKB-SubCell"/>
</dbReference>
<gene>
    <name evidence="3" type="ORF">LSALG_LOCUS39887</name>
</gene>
<evidence type="ECO:0000313" key="4">
    <source>
        <dbReference type="Proteomes" id="UP001177003"/>
    </source>
</evidence>
<dbReference type="Pfam" id="PF08711">
    <property type="entry name" value="Med26"/>
    <property type="match status" value="1"/>
</dbReference>
<keyword evidence="4" id="KW-1185">Reference proteome</keyword>
<dbReference type="PANTHER" id="PTHR47350">
    <property type="entry name" value="PROTEIN IWS1 HOMOLOG 1"/>
    <property type="match status" value="1"/>
</dbReference>
<dbReference type="InterPro" id="IPR017923">
    <property type="entry name" value="TFIIS_N"/>
</dbReference>
<evidence type="ECO:0000256" key="1">
    <source>
        <dbReference type="PROSITE-ProRule" id="PRU00649"/>
    </source>
</evidence>
<name>A0AA35ZYS9_LACSI</name>
<dbReference type="PANTHER" id="PTHR47350:SF4">
    <property type="entry name" value="PROTEIN IWS1 HOMOLOG 1"/>
    <property type="match status" value="1"/>
</dbReference>
<dbReference type="InterPro" id="IPR035441">
    <property type="entry name" value="TFIIS/LEDGF_dom_sf"/>
</dbReference>
<dbReference type="Proteomes" id="UP001177003">
    <property type="component" value="Chromosome 9"/>
</dbReference>